<evidence type="ECO:0000259" key="5">
    <source>
        <dbReference type="PROSITE" id="PS51017"/>
    </source>
</evidence>
<accession>A0AAP0EVC6</accession>
<dbReference type="GO" id="GO:0006355">
    <property type="term" value="P:regulation of DNA-templated transcription"/>
    <property type="evidence" value="ECO:0007669"/>
    <property type="project" value="TreeGrafter"/>
</dbReference>
<dbReference type="InterPro" id="IPR052453">
    <property type="entry name" value="CONSTANS-like_ZF"/>
</dbReference>
<feature type="region of interest" description="Disordered" evidence="4">
    <location>
        <begin position="23"/>
        <end position="71"/>
    </location>
</feature>
<keyword evidence="2 3" id="KW-0539">Nucleus</keyword>
<evidence type="ECO:0000313" key="7">
    <source>
        <dbReference type="Proteomes" id="UP001417504"/>
    </source>
</evidence>
<reference evidence="6 7" key="1">
    <citation type="submission" date="2024-01" db="EMBL/GenBank/DDBJ databases">
        <title>Genome assemblies of Stephania.</title>
        <authorList>
            <person name="Yang L."/>
        </authorList>
    </citation>
    <scope>NUCLEOTIDE SEQUENCE [LARGE SCALE GENOMIC DNA]</scope>
    <source>
        <strain evidence="6">QJT</strain>
        <tissue evidence="6">Leaf</tissue>
    </source>
</reference>
<dbReference type="InterPro" id="IPR010402">
    <property type="entry name" value="CCT_domain"/>
</dbReference>
<dbReference type="PANTHER" id="PTHR31874:SF10">
    <property type="entry name" value="PROTEIN CHLOROPLAST IMPORT APPARATUS 2"/>
    <property type="match status" value="1"/>
</dbReference>
<protein>
    <recommendedName>
        <fullName evidence="5">CCT domain-containing protein</fullName>
    </recommendedName>
</protein>
<evidence type="ECO:0000313" key="6">
    <source>
        <dbReference type="EMBL" id="KAK9097502.1"/>
    </source>
</evidence>
<comment type="caution">
    <text evidence="6">The sequence shown here is derived from an EMBL/GenBank/DDBJ whole genome shotgun (WGS) entry which is preliminary data.</text>
</comment>
<proteinExistence type="predicted"/>
<dbReference type="Proteomes" id="UP001417504">
    <property type="component" value="Unassembled WGS sequence"/>
</dbReference>
<evidence type="ECO:0000256" key="3">
    <source>
        <dbReference type="PROSITE-ProRule" id="PRU00357"/>
    </source>
</evidence>
<feature type="region of interest" description="Disordered" evidence="4">
    <location>
        <begin position="258"/>
        <end position="292"/>
    </location>
</feature>
<keyword evidence="7" id="KW-1185">Reference proteome</keyword>
<feature type="domain" description="CCT" evidence="5">
    <location>
        <begin position="380"/>
        <end position="421"/>
    </location>
</feature>
<sequence>MSSCLSGGGGRTYGFDLEIVKSQSNSSATRSTTTTASHASSSSQSSTVSESINSPLAISTRKPRTPRKRPNQTYNEAAALLSTVYPNVFSSKTLSKSSLNPSKTHKNNNNSSSSSSNAEFSEFLPPSPVFDNTEILINQQQQQEVPKSNFFKTAPIEVSTNYTTPIEHSSGHRFDDDFDAESILDEEMEEGIDSIMGNLSVNNNDDGEAPVEEFSNCCIGHPQFINSSYNWSFAFRRADDCDYWWRFPTVDVLQISPKFNNNGGNNNNNNNNNNMKSSKAKKKKKKLESIDRGVEERRIISSGYSNLGNLSSNSSSNSTTSSPASTTNLSGLLSLKLNYDDVMSAWSDRGSPFSEEIDSSDSDAIAGADGIGVGGEWRNKRGQCDEVQGEERSRLFSKKIRYQVRKVNADRRPRMKARPIC</sequence>
<dbReference type="EMBL" id="JBBNAE010000009">
    <property type="protein sequence ID" value="KAK9097502.1"/>
    <property type="molecule type" value="Genomic_DNA"/>
</dbReference>
<feature type="compositionally biased region" description="Low complexity" evidence="4">
    <location>
        <begin position="23"/>
        <end position="54"/>
    </location>
</feature>
<dbReference type="AlphaFoldDB" id="A0AAP0EVC6"/>
<dbReference type="PROSITE" id="PS51017">
    <property type="entry name" value="CCT"/>
    <property type="match status" value="1"/>
</dbReference>
<organism evidence="6 7">
    <name type="scientific">Stephania japonica</name>
    <dbReference type="NCBI Taxonomy" id="461633"/>
    <lineage>
        <taxon>Eukaryota</taxon>
        <taxon>Viridiplantae</taxon>
        <taxon>Streptophyta</taxon>
        <taxon>Embryophyta</taxon>
        <taxon>Tracheophyta</taxon>
        <taxon>Spermatophyta</taxon>
        <taxon>Magnoliopsida</taxon>
        <taxon>Ranunculales</taxon>
        <taxon>Menispermaceae</taxon>
        <taxon>Menispermoideae</taxon>
        <taxon>Cissampelideae</taxon>
        <taxon>Stephania</taxon>
    </lineage>
</organism>
<dbReference type="Pfam" id="PF06203">
    <property type="entry name" value="CCT"/>
    <property type="match status" value="1"/>
</dbReference>
<feature type="region of interest" description="Disordered" evidence="4">
    <location>
        <begin position="94"/>
        <end position="124"/>
    </location>
</feature>
<gene>
    <name evidence="6" type="ORF">Sjap_022999</name>
</gene>
<evidence type="ECO:0000256" key="4">
    <source>
        <dbReference type="SAM" id="MobiDB-lite"/>
    </source>
</evidence>
<name>A0AAP0EVC6_9MAGN</name>
<dbReference type="PANTHER" id="PTHR31874">
    <property type="entry name" value="CCT MOTIF FAMILY PROTEIN, EXPRESSED"/>
    <property type="match status" value="1"/>
</dbReference>
<dbReference type="GO" id="GO:0005634">
    <property type="term" value="C:nucleus"/>
    <property type="evidence" value="ECO:0007669"/>
    <property type="project" value="UniProtKB-SubCell"/>
</dbReference>
<feature type="compositionally biased region" description="Low complexity" evidence="4">
    <location>
        <begin position="260"/>
        <end position="277"/>
    </location>
</feature>
<feature type="compositionally biased region" description="Low complexity" evidence="4">
    <location>
        <begin position="107"/>
        <end position="117"/>
    </location>
</feature>
<comment type="subcellular location">
    <subcellularLocation>
        <location evidence="1 3">Nucleus</location>
    </subcellularLocation>
</comment>
<evidence type="ECO:0000256" key="1">
    <source>
        <dbReference type="ARBA" id="ARBA00004123"/>
    </source>
</evidence>
<feature type="compositionally biased region" description="Basic residues" evidence="4">
    <location>
        <begin position="61"/>
        <end position="70"/>
    </location>
</feature>
<evidence type="ECO:0000256" key="2">
    <source>
        <dbReference type="ARBA" id="ARBA00023242"/>
    </source>
</evidence>